<dbReference type="InterPro" id="IPR041450">
    <property type="entry name" value="ToxB-like_N_ascomy"/>
</dbReference>
<comment type="caution">
    <text evidence="4">The sequence shown here is derived from an EMBL/GenBank/DDBJ whole genome shotgun (WGS) entry which is preliminary data.</text>
</comment>
<evidence type="ECO:0000259" key="3">
    <source>
        <dbReference type="Pfam" id="PF18224"/>
    </source>
</evidence>
<dbReference type="Pfam" id="PF18224">
    <property type="entry name" value="ToxB_N"/>
    <property type="match status" value="1"/>
</dbReference>
<protein>
    <recommendedName>
        <fullName evidence="3">ToxB-like N-terminal ascomycota domain-containing protein</fullName>
    </recommendedName>
</protein>
<feature type="region of interest" description="Disordered" evidence="1">
    <location>
        <begin position="71"/>
        <end position="90"/>
    </location>
</feature>
<name>A0AAD9A1Y4_9PEZI</name>
<dbReference type="Gene3D" id="2.10.70.110">
    <property type="match status" value="1"/>
</dbReference>
<keyword evidence="5" id="KW-1185">Reference proteome</keyword>
<dbReference type="AlphaFoldDB" id="A0AAD9A1Y4"/>
<sequence>MRLIYCTIITAIFTASALSRDESCKIELLNSNQAVVDSACIPKDSTQTMIDGSARPPVRYQVQVNGNYGAGVQDGQQLNPDNSLRKAGFC</sequence>
<dbReference type="EMBL" id="JAQOWY010000613">
    <property type="protein sequence ID" value="KAK1839921.1"/>
    <property type="molecule type" value="Genomic_DNA"/>
</dbReference>
<evidence type="ECO:0000256" key="1">
    <source>
        <dbReference type="SAM" id="MobiDB-lite"/>
    </source>
</evidence>
<evidence type="ECO:0000313" key="5">
    <source>
        <dbReference type="Proteomes" id="UP001243330"/>
    </source>
</evidence>
<reference evidence="4" key="1">
    <citation type="submission" date="2023-01" db="EMBL/GenBank/DDBJ databases">
        <title>Colletotrichum chrysophilum M932 genome sequence.</title>
        <authorList>
            <person name="Baroncelli R."/>
        </authorList>
    </citation>
    <scope>NUCLEOTIDE SEQUENCE</scope>
    <source>
        <strain evidence="4">M932</strain>
    </source>
</reference>
<evidence type="ECO:0000313" key="4">
    <source>
        <dbReference type="EMBL" id="KAK1839921.1"/>
    </source>
</evidence>
<keyword evidence="2" id="KW-0732">Signal</keyword>
<accession>A0AAD9A1Y4</accession>
<gene>
    <name evidence="4" type="ORF">CCHR01_17454</name>
</gene>
<feature type="signal peptide" evidence="2">
    <location>
        <begin position="1"/>
        <end position="19"/>
    </location>
</feature>
<feature type="chain" id="PRO_5042291408" description="ToxB-like N-terminal ascomycota domain-containing protein" evidence="2">
    <location>
        <begin position="20"/>
        <end position="90"/>
    </location>
</feature>
<evidence type="ECO:0000256" key="2">
    <source>
        <dbReference type="SAM" id="SignalP"/>
    </source>
</evidence>
<organism evidence="4 5">
    <name type="scientific">Colletotrichum chrysophilum</name>
    <dbReference type="NCBI Taxonomy" id="1836956"/>
    <lineage>
        <taxon>Eukaryota</taxon>
        <taxon>Fungi</taxon>
        <taxon>Dikarya</taxon>
        <taxon>Ascomycota</taxon>
        <taxon>Pezizomycotina</taxon>
        <taxon>Sordariomycetes</taxon>
        <taxon>Hypocreomycetidae</taxon>
        <taxon>Glomerellales</taxon>
        <taxon>Glomerellaceae</taxon>
        <taxon>Colletotrichum</taxon>
        <taxon>Colletotrichum gloeosporioides species complex</taxon>
    </lineage>
</organism>
<feature type="domain" description="ToxB-like N-terminal ascomycota" evidence="3">
    <location>
        <begin position="24"/>
        <end position="86"/>
    </location>
</feature>
<proteinExistence type="predicted"/>
<dbReference type="Proteomes" id="UP001243330">
    <property type="component" value="Unassembled WGS sequence"/>
</dbReference>